<name>A0A8I3ACV1_9AGAM</name>
<feature type="compositionally biased region" description="Polar residues" evidence="1">
    <location>
        <begin position="108"/>
        <end position="127"/>
    </location>
</feature>
<sequence>MENEESRPKRTGALSARLRDQDNAATPELRSHQHAQHAASIPLPNNDPTHPPPDKSPLVPPSRSESLPTRKCKTGANNHGSIQDSAGDEEEPLPKDVRLHKGTKRLRQSNQTGSSARTSDAPTSTLPQDIVDADGLLEDVNVLGITEAPARENRTRDIDKFFMPVYSENNKKLRKCTKCSYVTLCLANKCMLMDF</sequence>
<reference evidence="2" key="1">
    <citation type="submission" date="2021-03" db="EMBL/GenBank/DDBJ databases">
        <title>Evolutionary innovations through gain and loss of genes in the ectomycorrhizal Boletales.</title>
        <authorList>
            <person name="Wu G."/>
            <person name="Miyauchi S."/>
            <person name="Morin E."/>
            <person name="Yang Z.-L."/>
            <person name="Xu J."/>
            <person name="Martin F.M."/>
        </authorList>
    </citation>
    <scope>NUCLEOTIDE SEQUENCE</scope>
    <source>
        <strain evidence="2">BR01</strain>
    </source>
</reference>
<feature type="compositionally biased region" description="Polar residues" evidence="1">
    <location>
        <begin position="75"/>
        <end position="84"/>
    </location>
</feature>
<comment type="caution">
    <text evidence="2">The sequence shown here is derived from an EMBL/GenBank/DDBJ whole genome shotgun (WGS) entry which is preliminary data.</text>
</comment>
<protein>
    <submittedName>
        <fullName evidence="2">Uncharacterized protein</fullName>
    </submittedName>
</protein>
<accession>A0A8I3ACV1</accession>
<feature type="compositionally biased region" description="Pro residues" evidence="1">
    <location>
        <begin position="49"/>
        <end position="60"/>
    </location>
</feature>
<evidence type="ECO:0000256" key="1">
    <source>
        <dbReference type="SAM" id="MobiDB-lite"/>
    </source>
</evidence>
<dbReference type="Proteomes" id="UP000683000">
    <property type="component" value="Unassembled WGS sequence"/>
</dbReference>
<evidence type="ECO:0000313" key="3">
    <source>
        <dbReference type="Proteomes" id="UP000683000"/>
    </source>
</evidence>
<keyword evidence="3" id="KW-1185">Reference proteome</keyword>
<proteinExistence type="predicted"/>
<gene>
    <name evidence="2" type="ORF">JVT61DRAFT_14654</name>
</gene>
<evidence type="ECO:0000313" key="2">
    <source>
        <dbReference type="EMBL" id="KAG6377871.1"/>
    </source>
</evidence>
<dbReference type="AlphaFoldDB" id="A0A8I3ACV1"/>
<organism evidence="2 3">
    <name type="scientific">Boletus reticuloceps</name>
    <dbReference type="NCBI Taxonomy" id="495285"/>
    <lineage>
        <taxon>Eukaryota</taxon>
        <taxon>Fungi</taxon>
        <taxon>Dikarya</taxon>
        <taxon>Basidiomycota</taxon>
        <taxon>Agaricomycotina</taxon>
        <taxon>Agaricomycetes</taxon>
        <taxon>Agaricomycetidae</taxon>
        <taxon>Boletales</taxon>
        <taxon>Boletineae</taxon>
        <taxon>Boletaceae</taxon>
        <taxon>Boletoideae</taxon>
        <taxon>Boletus</taxon>
    </lineage>
</organism>
<feature type="region of interest" description="Disordered" evidence="1">
    <location>
        <begin position="1"/>
        <end position="128"/>
    </location>
</feature>
<dbReference type="EMBL" id="JAGFBS010000008">
    <property type="protein sequence ID" value="KAG6377871.1"/>
    <property type="molecule type" value="Genomic_DNA"/>
</dbReference>